<dbReference type="GO" id="GO:0005737">
    <property type="term" value="C:cytoplasm"/>
    <property type="evidence" value="ECO:0007669"/>
    <property type="project" value="TreeGrafter"/>
</dbReference>
<proteinExistence type="inferred from homology"/>
<dbReference type="Proteomes" id="UP000294847">
    <property type="component" value="Chromosome 7"/>
</dbReference>
<dbReference type="GO" id="GO:0008474">
    <property type="term" value="F:palmitoyl-(protein) hydrolase activity"/>
    <property type="evidence" value="ECO:0007669"/>
    <property type="project" value="TreeGrafter"/>
</dbReference>
<organism evidence="3 4">
    <name type="scientific">Pyricularia oryzae</name>
    <name type="common">Rice blast fungus</name>
    <name type="synonym">Magnaporthe oryzae</name>
    <dbReference type="NCBI Taxonomy" id="318829"/>
    <lineage>
        <taxon>Eukaryota</taxon>
        <taxon>Fungi</taxon>
        <taxon>Dikarya</taxon>
        <taxon>Ascomycota</taxon>
        <taxon>Pezizomycotina</taxon>
        <taxon>Sordariomycetes</taxon>
        <taxon>Sordariomycetidae</taxon>
        <taxon>Magnaporthales</taxon>
        <taxon>Pyriculariaceae</taxon>
        <taxon>Pyricularia</taxon>
    </lineage>
</organism>
<dbReference type="GO" id="GO:0052689">
    <property type="term" value="F:carboxylic ester hydrolase activity"/>
    <property type="evidence" value="ECO:0007669"/>
    <property type="project" value="TreeGrafter"/>
</dbReference>
<feature type="domain" description="Phospholipase/carboxylesterase/thioesterase" evidence="2">
    <location>
        <begin position="7"/>
        <end position="237"/>
    </location>
</feature>
<dbReference type="Gene3D" id="3.40.50.1820">
    <property type="entry name" value="alpha/beta hydrolase"/>
    <property type="match status" value="1"/>
</dbReference>
<dbReference type="PANTHER" id="PTHR10655:SF63">
    <property type="entry name" value="PHOSPHOLIPASE_CARBOXYLESTERASE_THIOESTERASE DOMAIN-CONTAINING PROTEIN"/>
    <property type="match status" value="1"/>
</dbReference>
<dbReference type="AlphaFoldDB" id="A0A4P7NTH9"/>
<evidence type="ECO:0000313" key="4">
    <source>
        <dbReference type="Proteomes" id="UP000294847"/>
    </source>
</evidence>
<dbReference type="Pfam" id="PF02230">
    <property type="entry name" value="Abhydrolase_2"/>
    <property type="match status" value="1"/>
</dbReference>
<reference evidence="3 4" key="1">
    <citation type="journal article" date="2019" name="Mol. Biol. Evol.">
        <title>Blast fungal genomes show frequent chromosomal changes, gene gains and losses, and effector gene turnover.</title>
        <authorList>
            <person name="Gomez Luciano L.B."/>
            <person name="Jason Tsai I."/>
            <person name="Chuma I."/>
            <person name="Tosa Y."/>
            <person name="Chen Y.H."/>
            <person name="Li J.Y."/>
            <person name="Li M.Y."/>
            <person name="Jade Lu M.Y."/>
            <person name="Nakayashiki H."/>
            <person name="Li W.H."/>
        </authorList>
    </citation>
    <scope>NUCLEOTIDE SEQUENCE [LARGE SCALE GENOMIC DNA]</scope>
    <source>
        <strain evidence="3">MZ5-1-6</strain>
    </source>
</reference>
<evidence type="ECO:0000259" key="2">
    <source>
        <dbReference type="Pfam" id="PF02230"/>
    </source>
</evidence>
<dbReference type="SUPFAM" id="SSF53474">
    <property type="entry name" value="alpha/beta-Hydrolases"/>
    <property type="match status" value="1"/>
</dbReference>
<evidence type="ECO:0000256" key="1">
    <source>
        <dbReference type="ARBA" id="ARBA00006499"/>
    </source>
</evidence>
<accession>A0A4P7NTH9</accession>
<protein>
    <recommendedName>
        <fullName evidence="2">Phospholipase/carboxylesterase/thioesterase domain-containing protein</fullName>
    </recommendedName>
</protein>
<dbReference type="InterPro" id="IPR050565">
    <property type="entry name" value="LYPA1-2/EST-like"/>
</dbReference>
<comment type="similarity">
    <text evidence="1">Belongs to the AB hydrolase superfamily. AB hydrolase 2 family.</text>
</comment>
<dbReference type="InterPro" id="IPR029058">
    <property type="entry name" value="AB_hydrolase_fold"/>
</dbReference>
<dbReference type="PANTHER" id="PTHR10655">
    <property type="entry name" value="LYSOPHOSPHOLIPASE-RELATED"/>
    <property type="match status" value="1"/>
</dbReference>
<dbReference type="EMBL" id="CP034210">
    <property type="protein sequence ID" value="QBZ65825.1"/>
    <property type="molecule type" value="Genomic_DNA"/>
</dbReference>
<sequence>MNDTHLTVQASAPHTHTVVFLHGRGGSARTLAQSLLYSKHSDGRTLFAIFPSFRWVFPEANKNECAAFPGQSMQQWFDIWNVQDFSNREELQAVGLCKSVGLIRGVIADEARALGGRYDRVFLAGISQGAATSVHTLLNLNIPPPAEGGASRGLAAFLGFSCRMPFPGRTLSDTRKILGLDDVPSDDVTIKNTPILLEHCIDDPLVLVGNGRVLRDTLRGFGATVHWLEYPNGGHWFNSPGGITDAAAFLTHIIKSQGFEVGTQAQPQAQAPTDEIDLS</sequence>
<gene>
    <name evidence="3" type="ORF">PoMZ_12791</name>
</gene>
<name>A0A4P7NTH9_PYROR</name>
<evidence type="ECO:0000313" key="3">
    <source>
        <dbReference type="EMBL" id="QBZ65825.1"/>
    </source>
</evidence>
<dbReference type="InterPro" id="IPR003140">
    <property type="entry name" value="PLipase/COase/thioEstase"/>
</dbReference>